<dbReference type="AlphaFoldDB" id="K6WBT6"/>
<dbReference type="eggNOG" id="COG2267">
    <property type="taxonomic scope" value="Bacteria"/>
</dbReference>
<dbReference type="OrthoDB" id="4276066at2"/>
<feature type="domain" description="AB hydrolase-1" evidence="1">
    <location>
        <begin position="40"/>
        <end position="272"/>
    </location>
</feature>
<reference evidence="2 3" key="1">
    <citation type="submission" date="2012-08" db="EMBL/GenBank/DDBJ databases">
        <title>Whole genome shotgun sequence of Gordonia rhizosphera NBRC 16068.</title>
        <authorList>
            <person name="Takarada H."/>
            <person name="Isaki S."/>
            <person name="Hosoyama A."/>
            <person name="Tsuchikane K."/>
            <person name="Katsumata H."/>
            <person name="Baba S."/>
            <person name="Ohji S."/>
            <person name="Yamazaki S."/>
            <person name="Fujita N."/>
        </authorList>
    </citation>
    <scope>NUCLEOTIDE SEQUENCE [LARGE SCALE GENOMIC DNA]</scope>
    <source>
        <strain evidence="2 3">NBRC 16068</strain>
    </source>
</reference>
<dbReference type="SUPFAM" id="SSF53474">
    <property type="entry name" value="alpha/beta-Hydrolases"/>
    <property type="match status" value="1"/>
</dbReference>
<gene>
    <name evidence="2" type="ORF">GORHZ_069_00360</name>
</gene>
<evidence type="ECO:0000313" key="2">
    <source>
        <dbReference type="EMBL" id="GAB89657.1"/>
    </source>
</evidence>
<accession>K6WBT6</accession>
<proteinExistence type="predicted"/>
<protein>
    <recommendedName>
        <fullName evidence="1">AB hydrolase-1 domain-containing protein</fullName>
    </recommendedName>
</protein>
<evidence type="ECO:0000259" key="1">
    <source>
        <dbReference type="Pfam" id="PF12697"/>
    </source>
</evidence>
<dbReference type="STRING" id="1108045.GORHZ_069_00360"/>
<dbReference type="Proteomes" id="UP000008363">
    <property type="component" value="Unassembled WGS sequence"/>
</dbReference>
<comment type="caution">
    <text evidence="2">The sequence shown here is derived from an EMBL/GenBank/DDBJ whole genome shotgun (WGS) entry which is preliminary data.</text>
</comment>
<sequence>MTADRWSDGVADAVIPQVIDVDGVPMSGLLAEAADPRCVIVAIHGGATRAGYFDYPGHPANSLLRSASAAGYTVLALDRPGYGSSADHAETMHRPERRVDLAYGAIAGHLSGRPTGAGVFVWSHSIGCELAVRLAADDRGDRLLGLELAGTGLQHQPVAHEILGESERNAAPVGVRKLLWQPPSLYPSDVIGGTAIASSTPSFEGRAVRTWPGEVFPALAPEVRIPVHFTAGAHERVWRQDPQALSDIAALFTGAPRVAVDVMPGSGHNLSLGHSARAYHFRILSFLEQCLVARIHPDLPAL</sequence>
<dbReference type="EMBL" id="BAHC01000069">
    <property type="protein sequence ID" value="GAB89657.1"/>
    <property type="molecule type" value="Genomic_DNA"/>
</dbReference>
<evidence type="ECO:0000313" key="3">
    <source>
        <dbReference type="Proteomes" id="UP000008363"/>
    </source>
</evidence>
<organism evidence="2 3">
    <name type="scientific">Gordonia rhizosphera NBRC 16068</name>
    <dbReference type="NCBI Taxonomy" id="1108045"/>
    <lineage>
        <taxon>Bacteria</taxon>
        <taxon>Bacillati</taxon>
        <taxon>Actinomycetota</taxon>
        <taxon>Actinomycetes</taxon>
        <taxon>Mycobacteriales</taxon>
        <taxon>Gordoniaceae</taxon>
        <taxon>Gordonia</taxon>
    </lineage>
</organism>
<dbReference type="Pfam" id="PF12697">
    <property type="entry name" value="Abhydrolase_6"/>
    <property type="match status" value="1"/>
</dbReference>
<dbReference type="InterPro" id="IPR029058">
    <property type="entry name" value="AB_hydrolase_fold"/>
</dbReference>
<dbReference type="GO" id="GO:0003824">
    <property type="term" value="F:catalytic activity"/>
    <property type="evidence" value="ECO:0007669"/>
    <property type="project" value="UniProtKB-ARBA"/>
</dbReference>
<dbReference type="InterPro" id="IPR000073">
    <property type="entry name" value="AB_hydrolase_1"/>
</dbReference>
<name>K6WBT6_9ACTN</name>
<dbReference type="RefSeq" id="WP_006331810.1">
    <property type="nucleotide sequence ID" value="NZ_BAHC01000069.1"/>
</dbReference>
<dbReference type="Gene3D" id="3.40.50.1820">
    <property type="entry name" value="alpha/beta hydrolase"/>
    <property type="match status" value="1"/>
</dbReference>
<keyword evidence="3" id="KW-1185">Reference proteome</keyword>